<accession>A0A0M7BFC6</accession>
<name>A0A0M7BFC6_9RHOB</name>
<dbReference type="AlphaFoldDB" id="A0A0M7BFC6"/>
<evidence type="ECO:0000256" key="2">
    <source>
        <dbReference type="SAM" id="MobiDB-lite"/>
    </source>
</evidence>
<keyword evidence="3" id="KW-0812">Transmembrane</keyword>
<protein>
    <submittedName>
        <fullName evidence="4">Chromosome segregation protein SMC</fullName>
    </submittedName>
</protein>
<dbReference type="OrthoDB" id="7688830at2"/>
<evidence type="ECO:0000256" key="3">
    <source>
        <dbReference type="SAM" id="Phobius"/>
    </source>
</evidence>
<dbReference type="RefSeq" id="WP_055664134.1">
    <property type="nucleotide sequence ID" value="NZ_CYPR01000185.1"/>
</dbReference>
<proteinExistence type="predicted"/>
<organism evidence="4 5">
    <name type="scientific">Jannaschia seosinensis</name>
    <dbReference type="NCBI Taxonomy" id="313367"/>
    <lineage>
        <taxon>Bacteria</taxon>
        <taxon>Pseudomonadati</taxon>
        <taxon>Pseudomonadota</taxon>
        <taxon>Alphaproteobacteria</taxon>
        <taxon>Rhodobacterales</taxon>
        <taxon>Roseobacteraceae</taxon>
        <taxon>Jannaschia</taxon>
    </lineage>
</organism>
<feature type="region of interest" description="Disordered" evidence="2">
    <location>
        <begin position="301"/>
        <end position="326"/>
    </location>
</feature>
<dbReference type="STRING" id="313367.JSE7799_02755"/>
<feature type="transmembrane region" description="Helical" evidence="3">
    <location>
        <begin position="7"/>
        <end position="29"/>
    </location>
</feature>
<evidence type="ECO:0000256" key="1">
    <source>
        <dbReference type="SAM" id="Coils"/>
    </source>
</evidence>
<feature type="compositionally biased region" description="Acidic residues" evidence="2">
    <location>
        <begin position="316"/>
        <end position="325"/>
    </location>
</feature>
<evidence type="ECO:0000313" key="5">
    <source>
        <dbReference type="Proteomes" id="UP000049455"/>
    </source>
</evidence>
<keyword evidence="5" id="KW-1185">Reference proteome</keyword>
<sequence length="440" mass="47579">MGKDRGTWVTIGLVGALVLAAIVIIWLAVDRTSMQQDYTTRLETEETERLQVAEALAALEASSGELETVRMRIAETDASLAELATQRSEMQSAFDTELADLTSRREVALSETEAAESERDRLVAIVAEESTALEDIRAEADRLEQTLSERTERLTQTETRLTEQLDELAAVGSRLQEARAQEAQLRETLAEMQGEAAGMAQELADAETRTQEARSAETDLQQLLQDARDERAALEETQSELESEIADLTARRDTLETDTAAAQEQRAQVQTELTQLTQLLSQRGDELAQIEQRITATLEEAQDEGAAEGEQLLSEQTDEAADETDTSLGTLEAAEDAPIVGAQSVSVAPGTYESGEISATFAEDGTFRMENTASDENVSGQFVEEAGLLILSEPEGDLSGNVSFPLTCMLENRTDGFALTAPEVDGDCGPLAGTTFTAAD</sequence>
<keyword evidence="1" id="KW-0175">Coiled coil</keyword>
<keyword evidence="3" id="KW-1133">Transmembrane helix</keyword>
<dbReference type="EMBL" id="CYPR01000185">
    <property type="protein sequence ID" value="CUH40026.1"/>
    <property type="molecule type" value="Genomic_DNA"/>
</dbReference>
<evidence type="ECO:0000313" key="4">
    <source>
        <dbReference type="EMBL" id="CUH40026.1"/>
    </source>
</evidence>
<feature type="coiled-coil region" evidence="1">
    <location>
        <begin position="98"/>
        <end position="279"/>
    </location>
</feature>
<keyword evidence="3" id="KW-0472">Membrane</keyword>
<reference evidence="4 5" key="1">
    <citation type="submission" date="2015-09" db="EMBL/GenBank/DDBJ databases">
        <authorList>
            <person name="Jackson K.R."/>
            <person name="Lunt B.L."/>
            <person name="Fisher J.N.B."/>
            <person name="Gardner A.V."/>
            <person name="Bailey M.E."/>
            <person name="Deus L.M."/>
            <person name="Earl A.S."/>
            <person name="Gibby P.D."/>
            <person name="Hartmann K.A."/>
            <person name="Liu J.E."/>
            <person name="Manci A.M."/>
            <person name="Nielsen D.A."/>
            <person name="Solomon M.B."/>
            <person name="Breakwell D.P."/>
            <person name="Burnett S.H."/>
            <person name="Grose J.H."/>
        </authorList>
    </citation>
    <scope>NUCLEOTIDE SEQUENCE [LARGE SCALE GENOMIC DNA]</scope>
    <source>
        <strain evidence="4 5">CECT 7799</strain>
    </source>
</reference>
<dbReference type="Proteomes" id="UP000049455">
    <property type="component" value="Unassembled WGS sequence"/>
</dbReference>
<gene>
    <name evidence="4" type="ORF">JSE7799_02755</name>
</gene>